<evidence type="ECO:0000313" key="1">
    <source>
        <dbReference type="EMBL" id="MCL1031882.1"/>
    </source>
</evidence>
<dbReference type="RefSeq" id="WP_248947794.1">
    <property type="nucleotide sequence ID" value="NZ_JAGQDC010000067.1"/>
</dbReference>
<gene>
    <name evidence="1" type="ORF">KAJ71_23195</name>
</gene>
<organism evidence="1 2">
    <name type="scientific">Serratia silvae</name>
    <dbReference type="NCBI Taxonomy" id="2824122"/>
    <lineage>
        <taxon>Bacteria</taxon>
        <taxon>Pseudomonadati</taxon>
        <taxon>Pseudomonadota</taxon>
        <taxon>Gammaproteobacteria</taxon>
        <taxon>Enterobacterales</taxon>
        <taxon>Yersiniaceae</taxon>
        <taxon>Serratia</taxon>
    </lineage>
</organism>
<dbReference type="Proteomes" id="UP001165275">
    <property type="component" value="Unassembled WGS sequence"/>
</dbReference>
<sequence>AMVCEVAQLRDDLTIVAMSATVDSSGWAAFLGGVEPAPVVEVASALHELEVEWAPAAGAAVESRGVSREFLGHLGTVTVDALDRHTEGSALVFV</sequence>
<evidence type="ECO:0000313" key="2">
    <source>
        <dbReference type="Proteomes" id="UP001165275"/>
    </source>
</evidence>
<feature type="non-terminal residue" evidence="1">
    <location>
        <position position="94"/>
    </location>
</feature>
<comment type="caution">
    <text evidence="1">The sequence shown here is derived from an EMBL/GenBank/DDBJ whole genome shotgun (WGS) entry which is preliminary data.</text>
</comment>
<reference evidence="1" key="1">
    <citation type="submission" date="2021-04" db="EMBL/GenBank/DDBJ databases">
        <title>Genome sequence of Serratia sp. arafor3.</title>
        <authorList>
            <person name="Besaury L."/>
        </authorList>
    </citation>
    <scope>NUCLEOTIDE SEQUENCE</scope>
    <source>
        <strain evidence="1">Arafor3</strain>
    </source>
</reference>
<feature type="non-terminal residue" evidence="1">
    <location>
        <position position="1"/>
    </location>
</feature>
<protein>
    <submittedName>
        <fullName evidence="1">Uncharacterized protein</fullName>
    </submittedName>
</protein>
<keyword evidence="2" id="KW-1185">Reference proteome</keyword>
<proteinExistence type="predicted"/>
<dbReference type="EMBL" id="JAGQDC010000067">
    <property type="protein sequence ID" value="MCL1031882.1"/>
    <property type="molecule type" value="Genomic_DNA"/>
</dbReference>
<accession>A0ABT0KJA9</accession>
<name>A0ABT0KJA9_9GAMM</name>